<dbReference type="Pfam" id="PF13470">
    <property type="entry name" value="PIN_3"/>
    <property type="match status" value="1"/>
</dbReference>
<gene>
    <name evidence="2" type="ORF">QCO44_11410</name>
</gene>
<reference evidence="2 3" key="1">
    <citation type="submission" date="2023-04" db="EMBL/GenBank/DDBJ databases">
        <title>Genome Sequence of Selenomonas sputigena ATCC 33150.</title>
        <authorList>
            <person name="Miller D.P."/>
            <person name="Anvari S."/>
            <person name="Polson S.W."/>
            <person name="Macdonald M."/>
            <person name="Mcdowell J.V."/>
        </authorList>
    </citation>
    <scope>NUCLEOTIDE SEQUENCE [LARGE SCALE GENOMIC DNA]</scope>
    <source>
        <strain evidence="2 3">ATCC 33150</strain>
    </source>
</reference>
<organism evidence="2 3">
    <name type="scientific">Selenomonas sputigena</name>
    <dbReference type="NCBI Taxonomy" id="69823"/>
    <lineage>
        <taxon>Bacteria</taxon>
        <taxon>Bacillati</taxon>
        <taxon>Bacillota</taxon>
        <taxon>Negativicutes</taxon>
        <taxon>Selenomonadales</taxon>
        <taxon>Selenomonadaceae</taxon>
        <taxon>Selenomonas</taxon>
    </lineage>
</organism>
<proteinExistence type="predicted"/>
<feature type="domain" description="PIN" evidence="1">
    <location>
        <begin position="1"/>
        <end position="115"/>
    </location>
</feature>
<keyword evidence="3" id="KW-1185">Reference proteome</keyword>
<name>A0ABV3X7P9_9FIRM</name>
<dbReference type="InterPro" id="IPR029060">
    <property type="entry name" value="PIN-like_dom_sf"/>
</dbReference>
<dbReference type="Proteomes" id="UP001559623">
    <property type="component" value="Unassembled WGS sequence"/>
</dbReference>
<comment type="caution">
    <text evidence="2">The sequence shown here is derived from an EMBL/GenBank/DDBJ whole genome shotgun (WGS) entry which is preliminary data.</text>
</comment>
<protein>
    <submittedName>
        <fullName evidence="2">Toxin-antitoxin system toxin component, PIN family</fullName>
    </submittedName>
</protein>
<dbReference type="InterPro" id="IPR002716">
    <property type="entry name" value="PIN_dom"/>
</dbReference>
<dbReference type="NCBIfam" id="TIGR00305">
    <property type="entry name" value="putative toxin-antitoxin system toxin component, PIN family"/>
    <property type="match status" value="1"/>
</dbReference>
<dbReference type="Gene3D" id="3.40.50.1010">
    <property type="entry name" value="5'-nuclease"/>
    <property type="match status" value="1"/>
</dbReference>
<evidence type="ECO:0000313" key="3">
    <source>
        <dbReference type="Proteomes" id="UP001559623"/>
    </source>
</evidence>
<dbReference type="EMBL" id="JARVLH010000009">
    <property type="protein sequence ID" value="MEX5286217.1"/>
    <property type="molecule type" value="Genomic_DNA"/>
</dbReference>
<accession>A0ABV3X7P9</accession>
<dbReference type="InterPro" id="IPR002850">
    <property type="entry name" value="PIN_toxin-like"/>
</dbReference>
<evidence type="ECO:0000313" key="2">
    <source>
        <dbReference type="EMBL" id="MEX5286217.1"/>
    </source>
</evidence>
<dbReference type="PANTHER" id="PTHR34610">
    <property type="entry name" value="SSL7007 PROTEIN"/>
    <property type="match status" value="1"/>
</dbReference>
<dbReference type="SUPFAM" id="SSF88723">
    <property type="entry name" value="PIN domain-like"/>
    <property type="match status" value="1"/>
</dbReference>
<sequence length="135" mass="15065">MRVMIDTNILISAILGSKTPFQAYCKAVSYPNRGIVCTQNIDELRRVFNRKFPEKISAMERFLAVALHGIEIVPIPDESVKEECRIRDTKDRPILRAAAAANADIILTGDKDFLESGIKQPKIMTAAEFTAKEAL</sequence>
<dbReference type="RefSeq" id="WP_368847935.1">
    <property type="nucleotide sequence ID" value="NZ_CP194411.1"/>
</dbReference>
<dbReference type="SMART" id="SM00670">
    <property type="entry name" value="PINc"/>
    <property type="match status" value="1"/>
</dbReference>
<dbReference type="PANTHER" id="PTHR34610:SF4">
    <property type="entry name" value="SLL8027 PROTEIN"/>
    <property type="match status" value="1"/>
</dbReference>
<evidence type="ECO:0000259" key="1">
    <source>
        <dbReference type="SMART" id="SM00670"/>
    </source>
</evidence>